<dbReference type="EMBL" id="VTPC01091203">
    <property type="protein sequence ID" value="KAF2879244.1"/>
    <property type="molecule type" value="Genomic_DNA"/>
</dbReference>
<evidence type="ECO:0000256" key="1">
    <source>
        <dbReference type="SAM" id="MobiDB-lite"/>
    </source>
</evidence>
<evidence type="ECO:0000313" key="3">
    <source>
        <dbReference type="Proteomes" id="UP000801492"/>
    </source>
</evidence>
<name>A0A8K0C570_IGNLU</name>
<dbReference type="OrthoDB" id="6770885at2759"/>
<protein>
    <submittedName>
        <fullName evidence="2">Uncharacterized protein</fullName>
    </submittedName>
</protein>
<feature type="region of interest" description="Disordered" evidence="1">
    <location>
        <begin position="288"/>
        <end position="308"/>
    </location>
</feature>
<dbReference type="AlphaFoldDB" id="A0A8K0C570"/>
<gene>
    <name evidence="2" type="ORF">ILUMI_26931</name>
</gene>
<comment type="caution">
    <text evidence="2">The sequence shown here is derived from an EMBL/GenBank/DDBJ whole genome shotgun (WGS) entry which is preliminary data.</text>
</comment>
<accession>A0A8K0C570</accession>
<dbReference type="Proteomes" id="UP000801492">
    <property type="component" value="Unassembled WGS sequence"/>
</dbReference>
<keyword evidence="3" id="KW-1185">Reference proteome</keyword>
<proteinExistence type="predicted"/>
<sequence>MTKQRCSTCGTDDDDPVVIKISNQKSCHCTTSRKEKVEAAPFPFKENPKTTCVVTSASPNKEKTVYSEGSESMLSVVNINDKLPVLIAREHGPHCALEVSVLEKHAEGCSKRKVDRGGRNPLDDRVGSYDVVNRLVYRTCAGSGGVAGHGDAIKNSAKGFKLNDPAWFGKDLKEKRSRVETLPILPNYDNCVLRMQPTPSKKTNTSKAICAKDEPVVKPVSTEPLRTSLPLPPRDNLEVLSVYIRTDKSEKVPCGFQKMHYRGDSCKLHDPTERSKQILALQKVIDETSSGAEISKSAKTFHQERETQ</sequence>
<evidence type="ECO:0000313" key="2">
    <source>
        <dbReference type="EMBL" id="KAF2879244.1"/>
    </source>
</evidence>
<reference evidence="2" key="1">
    <citation type="submission" date="2019-08" db="EMBL/GenBank/DDBJ databases">
        <title>The genome of the North American firefly Photinus pyralis.</title>
        <authorList>
            <consortium name="Photinus pyralis genome working group"/>
            <person name="Fallon T.R."/>
            <person name="Sander Lower S.E."/>
            <person name="Weng J.-K."/>
        </authorList>
    </citation>
    <scope>NUCLEOTIDE SEQUENCE</scope>
    <source>
        <strain evidence="2">TRF0915ILg1</strain>
        <tissue evidence="2">Whole body</tissue>
    </source>
</reference>
<feature type="compositionally biased region" description="Polar residues" evidence="1">
    <location>
        <begin position="288"/>
        <end position="300"/>
    </location>
</feature>
<organism evidence="2 3">
    <name type="scientific">Ignelater luminosus</name>
    <name type="common">Cucubano</name>
    <name type="synonym">Pyrophorus luminosus</name>
    <dbReference type="NCBI Taxonomy" id="2038154"/>
    <lineage>
        <taxon>Eukaryota</taxon>
        <taxon>Metazoa</taxon>
        <taxon>Ecdysozoa</taxon>
        <taxon>Arthropoda</taxon>
        <taxon>Hexapoda</taxon>
        <taxon>Insecta</taxon>
        <taxon>Pterygota</taxon>
        <taxon>Neoptera</taxon>
        <taxon>Endopterygota</taxon>
        <taxon>Coleoptera</taxon>
        <taxon>Polyphaga</taxon>
        <taxon>Elateriformia</taxon>
        <taxon>Elateroidea</taxon>
        <taxon>Elateridae</taxon>
        <taxon>Agrypninae</taxon>
        <taxon>Pyrophorini</taxon>
        <taxon>Ignelater</taxon>
    </lineage>
</organism>